<evidence type="ECO:0000256" key="2">
    <source>
        <dbReference type="ARBA" id="ARBA00022679"/>
    </source>
</evidence>
<keyword evidence="2" id="KW-0808">Transferase</keyword>
<evidence type="ECO:0008006" key="5">
    <source>
        <dbReference type="Google" id="ProtNLM"/>
    </source>
</evidence>
<dbReference type="SUPFAM" id="SSF53756">
    <property type="entry name" value="UDP-Glycosyltransferase/glycogen phosphorylase"/>
    <property type="match status" value="1"/>
</dbReference>
<proteinExistence type="predicted"/>
<dbReference type="RefSeq" id="WP_310091027.1">
    <property type="nucleotide sequence ID" value="NZ_JAVDUU010000001.1"/>
</dbReference>
<evidence type="ECO:0000256" key="1">
    <source>
        <dbReference type="ARBA" id="ARBA00022676"/>
    </source>
</evidence>
<dbReference type="Proteomes" id="UP001247620">
    <property type="component" value="Unassembled WGS sequence"/>
</dbReference>
<dbReference type="InterPro" id="IPR051199">
    <property type="entry name" value="LPS_LOS_Heptosyltrfase"/>
</dbReference>
<keyword evidence="4" id="KW-1185">Reference proteome</keyword>
<gene>
    <name evidence="3" type="ORF">J2W55_000236</name>
</gene>
<evidence type="ECO:0000313" key="3">
    <source>
        <dbReference type="EMBL" id="MDR6940408.1"/>
    </source>
</evidence>
<dbReference type="InterPro" id="IPR002201">
    <property type="entry name" value="Glyco_trans_9"/>
</dbReference>
<organism evidence="3 4">
    <name type="scientific">Mucilaginibacter pocheonensis</name>
    <dbReference type="NCBI Taxonomy" id="398050"/>
    <lineage>
        <taxon>Bacteria</taxon>
        <taxon>Pseudomonadati</taxon>
        <taxon>Bacteroidota</taxon>
        <taxon>Sphingobacteriia</taxon>
        <taxon>Sphingobacteriales</taxon>
        <taxon>Sphingobacteriaceae</taxon>
        <taxon>Mucilaginibacter</taxon>
    </lineage>
</organism>
<dbReference type="EMBL" id="JAVDUU010000001">
    <property type="protein sequence ID" value="MDR6940408.1"/>
    <property type="molecule type" value="Genomic_DNA"/>
</dbReference>
<evidence type="ECO:0000313" key="4">
    <source>
        <dbReference type="Proteomes" id="UP001247620"/>
    </source>
</evidence>
<keyword evidence="1" id="KW-0328">Glycosyltransferase</keyword>
<dbReference type="PANTHER" id="PTHR30160">
    <property type="entry name" value="TETRAACYLDISACCHARIDE 4'-KINASE-RELATED"/>
    <property type="match status" value="1"/>
</dbReference>
<reference evidence="3 4" key="1">
    <citation type="submission" date="2023-07" db="EMBL/GenBank/DDBJ databases">
        <title>Sorghum-associated microbial communities from plants grown in Nebraska, USA.</title>
        <authorList>
            <person name="Schachtman D."/>
        </authorList>
    </citation>
    <scope>NUCLEOTIDE SEQUENCE [LARGE SCALE GENOMIC DNA]</scope>
    <source>
        <strain evidence="3 4">3262</strain>
    </source>
</reference>
<dbReference type="Gene3D" id="3.40.50.2000">
    <property type="entry name" value="Glycogen Phosphorylase B"/>
    <property type="match status" value="1"/>
</dbReference>
<comment type="caution">
    <text evidence="3">The sequence shown here is derived from an EMBL/GenBank/DDBJ whole genome shotgun (WGS) entry which is preliminary data.</text>
</comment>
<protein>
    <recommendedName>
        <fullName evidence="5">ADP-heptose:LPS heptosyltransferase</fullName>
    </recommendedName>
</protein>
<sequence length="313" mass="35247">MITFIKTITATLYKIYKYGVPAYILSFGDSLGDNLLLTVLAKELYEKGHKNIWIKCDRHALFEHNPYVKLVMPYQTLLSGTILNAFKVQTAYPRYTVYHQETDGDEIPNKHIMLKMADAVNLKGAIANKPVIKLNEHEKLKGKLAKNQIVISTSSTGAQFPMTNKEWAIEKYQQIVNTFGNAYTFIQLGSAADAPLEGVMDMRGKTSLRESAAILSNSALMISHVGFMMHLARAVDCRSVIIYGGREKPEQSGYTCFENLYSAVECSPCWLHNKCDHDKKCMRLITADMAENAVLRQLGLTYKPLTVDILYND</sequence>
<dbReference type="PANTHER" id="PTHR30160:SF1">
    <property type="entry name" value="LIPOPOLYSACCHARIDE 1,2-N-ACETYLGLUCOSAMINETRANSFERASE-RELATED"/>
    <property type="match status" value="1"/>
</dbReference>
<accession>A0ABU1T524</accession>
<dbReference type="Pfam" id="PF01075">
    <property type="entry name" value="Glyco_transf_9"/>
    <property type="match status" value="1"/>
</dbReference>
<name>A0ABU1T524_9SPHI</name>